<feature type="compositionally biased region" description="Low complexity" evidence="1">
    <location>
        <begin position="383"/>
        <end position="392"/>
    </location>
</feature>
<dbReference type="GO" id="GO:0005783">
    <property type="term" value="C:endoplasmic reticulum"/>
    <property type="evidence" value="ECO:0007669"/>
    <property type="project" value="TreeGrafter"/>
</dbReference>
<dbReference type="PANTHER" id="PTHR46424">
    <property type="entry name" value="UBX DOMAIN-CONTAINING PROTEIN 4"/>
    <property type="match status" value="1"/>
</dbReference>
<evidence type="ECO:0000313" key="3">
    <source>
        <dbReference type="EMBL" id="KAF2861440.1"/>
    </source>
</evidence>
<feature type="compositionally biased region" description="Basic and acidic residues" evidence="1">
    <location>
        <begin position="164"/>
        <end position="184"/>
    </location>
</feature>
<dbReference type="GO" id="GO:0036503">
    <property type="term" value="P:ERAD pathway"/>
    <property type="evidence" value="ECO:0007669"/>
    <property type="project" value="TreeGrafter"/>
</dbReference>
<dbReference type="CDD" id="cd01767">
    <property type="entry name" value="UBX"/>
    <property type="match status" value="1"/>
</dbReference>
<keyword evidence="4" id="KW-1185">Reference proteome</keyword>
<dbReference type="InterPro" id="IPR029071">
    <property type="entry name" value="Ubiquitin-like_domsf"/>
</dbReference>
<dbReference type="PANTHER" id="PTHR46424:SF1">
    <property type="entry name" value="UBX DOMAIN-CONTAINING PROTEIN 4"/>
    <property type="match status" value="1"/>
</dbReference>
<evidence type="ECO:0000256" key="1">
    <source>
        <dbReference type="SAM" id="MobiDB-lite"/>
    </source>
</evidence>
<gene>
    <name evidence="3" type="ORF">K470DRAFT_269779</name>
</gene>
<evidence type="ECO:0000313" key="4">
    <source>
        <dbReference type="Proteomes" id="UP000799421"/>
    </source>
</evidence>
<organism evidence="3 4">
    <name type="scientific">Piedraia hortae CBS 480.64</name>
    <dbReference type="NCBI Taxonomy" id="1314780"/>
    <lineage>
        <taxon>Eukaryota</taxon>
        <taxon>Fungi</taxon>
        <taxon>Dikarya</taxon>
        <taxon>Ascomycota</taxon>
        <taxon>Pezizomycotina</taxon>
        <taxon>Dothideomycetes</taxon>
        <taxon>Dothideomycetidae</taxon>
        <taxon>Capnodiales</taxon>
        <taxon>Piedraiaceae</taxon>
        <taxon>Piedraia</taxon>
    </lineage>
</organism>
<dbReference type="Proteomes" id="UP000799421">
    <property type="component" value="Unassembled WGS sequence"/>
</dbReference>
<dbReference type="OrthoDB" id="2445133at2759"/>
<name>A0A6A7C1Q0_9PEZI</name>
<proteinExistence type="predicted"/>
<dbReference type="AlphaFoldDB" id="A0A6A7C1Q0"/>
<dbReference type="SMART" id="SM00166">
    <property type="entry name" value="UBX"/>
    <property type="match status" value="1"/>
</dbReference>
<feature type="domain" description="UBX" evidence="2">
    <location>
        <begin position="255"/>
        <end position="341"/>
    </location>
</feature>
<protein>
    <recommendedName>
        <fullName evidence="2">UBX domain-containing protein</fullName>
    </recommendedName>
</protein>
<dbReference type="SUPFAM" id="SSF54236">
    <property type="entry name" value="Ubiquitin-like"/>
    <property type="match status" value="1"/>
</dbReference>
<dbReference type="Pfam" id="PF00789">
    <property type="entry name" value="UBX"/>
    <property type="match status" value="1"/>
</dbReference>
<accession>A0A6A7C1Q0</accession>
<reference evidence="3" key="1">
    <citation type="journal article" date="2020" name="Stud. Mycol.">
        <title>101 Dothideomycetes genomes: a test case for predicting lifestyles and emergence of pathogens.</title>
        <authorList>
            <person name="Haridas S."/>
            <person name="Albert R."/>
            <person name="Binder M."/>
            <person name="Bloem J."/>
            <person name="Labutti K."/>
            <person name="Salamov A."/>
            <person name="Andreopoulos B."/>
            <person name="Baker S."/>
            <person name="Barry K."/>
            <person name="Bills G."/>
            <person name="Bluhm B."/>
            <person name="Cannon C."/>
            <person name="Castanera R."/>
            <person name="Culley D."/>
            <person name="Daum C."/>
            <person name="Ezra D."/>
            <person name="Gonzalez J."/>
            <person name="Henrissat B."/>
            <person name="Kuo A."/>
            <person name="Liang C."/>
            <person name="Lipzen A."/>
            <person name="Lutzoni F."/>
            <person name="Magnuson J."/>
            <person name="Mondo S."/>
            <person name="Nolan M."/>
            <person name="Ohm R."/>
            <person name="Pangilinan J."/>
            <person name="Park H.-J."/>
            <person name="Ramirez L."/>
            <person name="Alfaro M."/>
            <person name="Sun H."/>
            <person name="Tritt A."/>
            <person name="Yoshinaga Y."/>
            <person name="Zwiers L.-H."/>
            <person name="Turgeon B."/>
            <person name="Goodwin S."/>
            <person name="Spatafora J."/>
            <person name="Crous P."/>
            <person name="Grigoriev I."/>
        </authorList>
    </citation>
    <scope>NUCLEOTIDE SEQUENCE</scope>
    <source>
        <strain evidence="3">CBS 480.64</strain>
    </source>
</reference>
<dbReference type="PROSITE" id="PS50033">
    <property type="entry name" value="UBX"/>
    <property type="match status" value="1"/>
</dbReference>
<dbReference type="Pfam" id="PF23187">
    <property type="entry name" value="UBX7_N"/>
    <property type="match status" value="1"/>
</dbReference>
<feature type="region of interest" description="Disordered" evidence="1">
    <location>
        <begin position="164"/>
        <end position="198"/>
    </location>
</feature>
<dbReference type="EMBL" id="MU005972">
    <property type="protein sequence ID" value="KAF2861440.1"/>
    <property type="molecule type" value="Genomic_DNA"/>
</dbReference>
<dbReference type="InterPro" id="IPR001012">
    <property type="entry name" value="UBX_dom"/>
</dbReference>
<dbReference type="Gene3D" id="3.10.20.90">
    <property type="entry name" value="Phosphatidylinositol 3-kinase Catalytic Subunit, Chain A, domain 1"/>
    <property type="match status" value="1"/>
</dbReference>
<sequence>MFYNGDLRSGISAAIQERKSVVCFVDDSSDEAQLWETSWLPQVVDDSNAQKCVLLKLQVGSQEARFLEAFLTIEHTPMLVTILNGKVLGELHSGISQDEFKNQLCAMLGPEEGLLSQQEGTAEQVEVQQAATAEQADADSASTATGVNGLFPERAQRMAAEKAAREAAEKAPLEKRQAARKGEPKLASARISNDSARETWITEQKKAKEENKRARARILAQIQSDKADRRAKAEAVKNTVAPSTLKSKVPQLPTTMGSSCSLQVRLFDGSSIRKNFSSSSQIDPDVRSWIAELTSQNGVDSKVAYTFRQIRTPLPARDIDTGEERKTLADIGLTPSATLIMVPIASAVGAYPSPSGAVGILGALGGLARSLWESMPSFTNPRAATAGTAATANDGEASKITTKQGANGDDRPAEFYNGNSSATQGRNDDDDDETK</sequence>
<feature type="region of interest" description="Disordered" evidence="1">
    <location>
        <begin position="382"/>
        <end position="435"/>
    </location>
</feature>
<evidence type="ECO:0000259" key="2">
    <source>
        <dbReference type="PROSITE" id="PS50033"/>
    </source>
</evidence>